<keyword evidence="2" id="KW-1185">Reference proteome</keyword>
<evidence type="ECO:0000313" key="1">
    <source>
        <dbReference type="EMBL" id="GHG47318.1"/>
    </source>
</evidence>
<name>A0ABQ3KZQ7_9PSEU</name>
<reference evidence="2" key="1">
    <citation type="journal article" date="2019" name="Int. J. Syst. Evol. Microbiol.">
        <title>The Global Catalogue of Microorganisms (GCM) 10K type strain sequencing project: providing services to taxonomists for standard genome sequencing and annotation.</title>
        <authorList>
            <consortium name="The Broad Institute Genomics Platform"/>
            <consortium name="The Broad Institute Genome Sequencing Center for Infectious Disease"/>
            <person name="Wu L."/>
            <person name="Ma J."/>
        </authorList>
    </citation>
    <scope>NUCLEOTIDE SEQUENCE [LARGE SCALE GENOMIC DNA]</scope>
    <source>
        <strain evidence="2">CGMCC 4.7680</strain>
    </source>
</reference>
<gene>
    <name evidence="1" type="ORF">GCM10017567_82240</name>
</gene>
<proteinExistence type="predicted"/>
<dbReference type="EMBL" id="BNAW01000068">
    <property type="protein sequence ID" value="GHG47318.1"/>
    <property type="molecule type" value="Genomic_DNA"/>
</dbReference>
<organism evidence="1 2">
    <name type="scientific">Amycolatopsis bullii</name>
    <dbReference type="NCBI Taxonomy" id="941987"/>
    <lineage>
        <taxon>Bacteria</taxon>
        <taxon>Bacillati</taxon>
        <taxon>Actinomycetota</taxon>
        <taxon>Actinomycetes</taxon>
        <taxon>Pseudonocardiales</taxon>
        <taxon>Pseudonocardiaceae</taxon>
        <taxon>Amycolatopsis</taxon>
    </lineage>
</organism>
<accession>A0ABQ3KZQ7</accession>
<comment type="caution">
    <text evidence="1">The sequence shown here is derived from an EMBL/GenBank/DDBJ whole genome shotgun (WGS) entry which is preliminary data.</text>
</comment>
<sequence>MSGLGTEEVTVTAGKTGPATATQINQALIAQEVFSHRTLLTGGLPGAGQMGVITHHIFP</sequence>
<dbReference type="Proteomes" id="UP000649955">
    <property type="component" value="Unassembled WGS sequence"/>
</dbReference>
<protein>
    <submittedName>
        <fullName evidence="1">Uncharacterized protein</fullName>
    </submittedName>
</protein>
<evidence type="ECO:0000313" key="2">
    <source>
        <dbReference type="Proteomes" id="UP000649955"/>
    </source>
</evidence>